<evidence type="ECO:0000256" key="15">
    <source>
        <dbReference type="ARBA" id="ARBA00063178"/>
    </source>
</evidence>
<dbReference type="GO" id="GO:0000287">
    <property type="term" value="F:magnesium ion binding"/>
    <property type="evidence" value="ECO:0007669"/>
    <property type="project" value="UniProtKB-UniRule"/>
</dbReference>
<proteinExistence type="inferred from homology"/>
<dbReference type="GO" id="GO:0043137">
    <property type="term" value="P:DNA replication, removal of RNA primer"/>
    <property type="evidence" value="ECO:0007669"/>
    <property type="project" value="UniProtKB-UniRule"/>
</dbReference>
<feature type="region of interest" description="Disordered" evidence="17">
    <location>
        <begin position="304"/>
        <end position="336"/>
    </location>
</feature>
<comment type="subunit">
    <text evidence="15">Interacts with PCNA1 and PCNA2. Three molecules of FEN1 bind to one PCNA trimer with each molecule binding to one PCNA monomer. PCNA stimulates the nuclease activity without altering cleavage specificity.</text>
</comment>
<dbReference type="InterPro" id="IPR036279">
    <property type="entry name" value="5-3_exonuclease_C_sf"/>
</dbReference>
<evidence type="ECO:0000256" key="17">
    <source>
        <dbReference type="SAM" id="MobiDB-lite"/>
    </source>
</evidence>
<dbReference type="InterPro" id="IPR023426">
    <property type="entry name" value="Flap_endonuc"/>
</dbReference>
<accession>A0A433A3A2</accession>
<dbReference type="InterPro" id="IPR006086">
    <property type="entry name" value="XPG-I_dom"/>
</dbReference>
<evidence type="ECO:0000256" key="5">
    <source>
        <dbReference type="ARBA" id="ARBA00022759"/>
    </source>
</evidence>
<keyword evidence="5 16" id="KW-0255">Endonuclease</keyword>
<keyword evidence="2 16" id="KW-0235">DNA replication</keyword>
<dbReference type="FunFam" id="1.10.150.20:FF:000009">
    <property type="entry name" value="Flap endonuclease 1"/>
    <property type="match status" value="1"/>
</dbReference>
<gene>
    <name evidence="20" type="ORF">BC936DRAFT_140870</name>
</gene>
<name>A0A433A3A2_9FUNG</name>
<evidence type="ECO:0000256" key="9">
    <source>
        <dbReference type="ARBA" id="ARBA00022842"/>
    </source>
</evidence>
<dbReference type="PANTHER" id="PTHR11081:SF9">
    <property type="entry name" value="FLAP ENDONUCLEASE 1"/>
    <property type="match status" value="1"/>
</dbReference>
<evidence type="ECO:0000256" key="2">
    <source>
        <dbReference type="ARBA" id="ARBA00022705"/>
    </source>
</evidence>
<comment type="similarity">
    <text evidence="14 16">Belongs to the XPG/RAD2 endonuclease family. FEN1 subfamily.</text>
</comment>
<dbReference type="InterPro" id="IPR006085">
    <property type="entry name" value="XPG_DNA_repair_N"/>
</dbReference>
<evidence type="ECO:0000256" key="6">
    <source>
        <dbReference type="ARBA" id="ARBA00022763"/>
    </source>
</evidence>
<dbReference type="SMART" id="SM00484">
    <property type="entry name" value="XPGI"/>
    <property type="match status" value="1"/>
</dbReference>
<evidence type="ECO:0000259" key="18">
    <source>
        <dbReference type="SMART" id="SM00484"/>
    </source>
</evidence>
<dbReference type="Proteomes" id="UP000268093">
    <property type="component" value="Unassembled WGS sequence"/>
</dbReference>
<evidence type="ECO:0000256" key="13">
    <source>
        <dbReference type="ARBA" id="ARBA00029382"/>
    </source>
</evidence>
<dbReference type="SMART" id="SM00485">
    <property type="entry name" value="XPGN"/>
    <property type="match status" value="1"/>
</dbReference>
<dbReference type="Pfam" id="PF00867">
    <property type="entry name" value="XPG_I"/>
    <property type="match status" value="1"/>
</dbReference>
<keyword evidence="10 16" id="KW-0496">Mitochondrion</keyword>
<dbReference type="GO" id="GO:0003677">
    <property type="term" value="F:DNA binding"/>
    <property type="evidence" value="ECO:0007669"/>
    <property type="project" value="UniProtKB-UniRule"/>
</dbReference>
<evidence type="ECO:0000256" key="1">
    <source>
        <dbReference type="ARBA" id="ARBA00022553"/>
    </source>
</evidence>
<evidence type="ECO:0000256" key="16">
    <source>
        <dbReference type="HAMAP-Rule" id="MF_03140"/>
    </source>
</evidence>
<feature type="domain" description="XPG N-terminal" evidence="19">
    <location>
        <begin position="1"/>
        <end position="56"/>
    </location>
</feature>
<comment type="function">
    <text evidence="13 16">Structure-specific nuclease with 5'-flap endonuclease and 5'-3' exonuclease activities involved in DNA replication and repair. During DNA replication, cleaves the 5'-overhanging flap structure that is generated by displacement synthesis when DNA polymerase encounters the 5'-end of a downstream Okazaki fragment. It enters the flap from the 5'-end and then tracks to cleave the flap base, leaving a nick for ligation. Also involved in the long patch base excision repair (LP-BER) pathway, by cleaving within the apurinic/apyrimidinic (AP) site-terminated flap. Acts as a genome stabilization factor that prevents flaps from equilibrating into structures that lead to duplications and deletions. Also possesses 5'-3' exonuclease activity on nicked or gapped double-stranded DNA, and exhibits RNase H activity. Also involved in replication and repair of rDNA and in repairing mitochondrial DNA.</text>
</comment>
<dbReference type="InterPro" id="IPR019974">
    <property type="entry name" value="XPG_CS"/>
</dbReference>
<dbReference type="AlphaFoldDB" id="A0A433A3A2"/>
<dbReference type="SMART" id="SM00279">
    <property type="entry name" value="HhH2"/>
    <property type="match status" value="1"/>
</dbReference>
<evidence type="ECO:0000259" key="19">
    <source>
        <dbReference type="SMART" id="SM00485"/>
    </source>
</evidence>
<dbReference type="Gene3D" id="1.10.150.20">
    <property type="entry name" value="5' to 3' exonuclease, C-terminal subdomain"/>
    <property type="match status" value="1"/>
</dbReference>
<dbReference type="CDD" id="cd09867">
    <property type="entry name" value="PIN_FEN1"/>
    <property type="match status" value="1"/>
</dbReference>
<dbReference type="FunFam" id="3.40.50.1010:FF:000016">
    <property type="entry name" value="Flap endonuclease 1"/>
    <property type="match status" value="1"/>
</dbReference>
<dbReference type="InterPro" id="IPR008918">
    <property type="entry name" value="HhH2"/>
</dbReference>
<evidence type="ECO:0000256" key="8">
    <source>
        <dbReference type="ARBA" id="ARBA00022839"/>
    </source>
</evidence>
<keyword evidence="21" id="KW-1185">Reference proteome</keyword>
<dbReference type="CDD" id="cd09907">
    <property type="entry name" value="H3TH_FEN1-Euk"/>
    <property type="match status" value="1"/>
</dbReference>
<dbReference type="PROSITE" id="PS00841">
    <property type="entry name" value="XPG_1"/>
    <property type="match status" value="1"/>
</dbReference>
<evidence type="ECO:0000256" key="3">
    <source>
        <dbReference type="ARBA" id="ARBA00022722"/>
    </source>
</evidence>
<organism evidence="20 21">
    <name type="scientific">Jimgerdemannia flammicorona</name>
    <dbReference type="NCBI Taxonomy" id="994334"/>
    <lineage>
        <taxon>Eukaryota</taxon>
        <taxon>Fungi</taxon>
        <taxon>Fungi incertae sedis</taxon>
        <taxon>Mucoromycota</taxon>
        <taxon>Mucoromycotina</taxon>
        <taxon>Endogonomycetes</taxon>
        <taxon>Endogonales</taxon>
        <taxon>Endogonaceae</taxon>
        <taxon>Jimgerdemannia</taxon>
    </lineage>
</organism>
<keyword evidence="9 16" id="KW-0460">Magnesium</keyword>
<evidence type="ECO:0000256" key="7">
    <source>
        <dbReference type="ARBA" id="ARBA00022801"/>
    </source>
</evidence>
<evidence type="ECO:0000313" key="20">
    <source>
        <dbReference type="EMBL" id="RUO97166.1"/>
    </source>
</evidence>
<keyword evidence="1 16" id="KW-0597">Phosphoprotein</keyword>
<reference evidence="20 21" key="1">
    <citation type="journal article" date="2018" name="New Phytol.">
        <title>Phylogenomics of Endogonaceae and evolution of mycorrhizas within Mucoromycota.</title>
        <authorList>
            <person name="Chang Y."/>
            <person name="Desiro A."/>
            <person name="Na H."/>
            <person name="Sandor L."/>
            <person name="Lipzen A."/>
            <person name="Clum A."/>
            <person name="Barry K."/>
            <person name="Grigoriev I.V."/>
            <person name="Martin F.M."/>
            <person name="Stajich J.E."/>
            <person name="Smith M.E."/>
            <person name="Bonito G."/>
            <person name="Spatafora J.W."/>
        </authorList>
    </citation>
    <scope>NUCLEOTIDE SEQUENCE [LARGE SCALE GENOMIC DNA]</scope>
    <source>
        <strain evidence="20 21">GMNB39</strain>
    </source>
</reference>
<feature type="domain" description="XPG-I" evidence="18">
    <location>
        <begin position="95"/>
        <end position="167"/>
    </location>
</feature>
<dbReference type="GO" id="GO:0017108">
    <property type="term" value="F:5'-flap endonuclease activity"/>
    <property type="evidence" value="ECO:0007669"/>
    <property type="project" value="UniProtKB-UniRule"/>
</dbReference>
<dbReference type="PRINTS" id="PR00853">
    <property type="entry name" value="XPGRADSUPER"/>
</dbReference>
<evidence type="ECO:0000256" key="4">
    <source>
        <dbReference type="ARBA" id="ARBA00022723"/>
    </source>
</evidence>
<dbReference type="EC" id="3.1.-.-" evidence="16"/>
<dbReference type="HAMAP" id="MF_00614">
    <property type="entry name" value="Fen"/>
    <property type="match status" value="1"/>
</dbReference>
<protein>
    <recommendedName>
        <fullName evidence="16">Flap endonuclease 1</fullName>
        <shortName evidence="16">FEN-1</shortName>
        <ecNumber evidence="16">3.1.-.-</ecNumber>
    </recommendedName>
    <alternativeName>
        <fullName evidence="16">Flap structure-specific endonuclease 1</fullName>
    </alternativeName>
</protein>
<dbReference type="GO" id="GO:0008409">
    <property type="term" value="F:5'-3' exonuclease activity"/>
    <property type="evidence" value="ECO:0007669"/>
    <property type="project" value="UniProtKB-UniRule"/>
</dbReference>
<comment type="caution">
    <text evidence="20">The sequence shown here is derived from an EMBL/GenBank/DDBJ whole genome shotgun (WGS) entry which is preliminary data.</text>
</comment>
<dbReference type="GO" id="GO:0006284">
    <property type="term" value="P:base-excision repair"/>
    <property type="evidence" value="ECO:0007669"/>
    <property type="project" value="UniProtKB-UniRule"/>
</dbReference>
<sequence length="336" mass="37893">MYACTLAHERSHLMGMFYRTIRMIDNGIKPCYVFDGKPPTMKSGELAIRMSRRKEAKEKMEEAVETGTAEEVDKFSRRTVKVTKEHNDECKKLLGLMGIPYVEAPCEAEAQCAALAKAGKVYAAASEDMDTITFGSPILLRHLTFSEQRKMPIDEVHLDKVLSGLELTMDQFIDFSILLGCDYVDSIKSVGPTTALKYIKEHGSIEKIIPALKEKVRENVPEDWKYDEARELFKNPDVKNPDEIELKWDAPDIEGIVDFLVKDKGFNEERVRKASEKLQKNVKTATQARLEGFFTVLPKTDAPLKRKAEEKGKDAKKTKTDKAGGGTSKGRGRPRK</sequence>
<dbReference type="EMBL" id="RBNI01018133">
    <property type="protein sequence ID" value="RUO97166.1"/>
    <property type="molecule type" value="Genomic_DNA"/>
</dbReference>
<dbReference type="Gene3D" id="3.40.50.1010">
    <property type="entry name" value="5'-nuclease"/>
    <property type="match status" value="1"/>
</dbReference>
<evidence type="ECO:0000313" key="21">
    <source>
        <dbReference type="Proteomes" id="UP000268093"/>
    </source>
</evidence>
<dbReference type="PANTHER" id="PTHR11081">
    <property type="entry name" value="FLAP ENDONUCLEASE FAMILY MEMBER"/>
    <property type="match status" value="1"/>
</dbReference>
<keyword evidence="6 16" id="KW-0227">DNA damage</keyword>
<dbReference type="GO" id="GO:0005739">
    <property type="term" value="C:mitochondrion"/>
    <property type="evidence" value="ECO:0007669"/>
    <property type="project" value="UniProtKB-SubCell"/>
</dbReference>
<feature type="compositionally biased region" description="Basic and acidic residues" evidence="17">
    <location>
        <begin position="304"/>
        <end position="322"/>
    </location>
</feature>
<keyword evidence="11 16" id="KW-0234">DNA repair</keyword>
<dbReference type="SUPFAM" id="SSF47807">
    <property type="entry name" value="5' to 3' exonuclease, C-terminal subdomain"/>
    <property type="match status" value="1"/>
</dbReference>
<keyword evidence="12 16" id="KW-0539">Nucleus</keyword>
<dbReference type="InterPro" id="IPR006084">
    <property type="entry name" value="XPG/Rad2"/>
</dbReference>
<dbReference type="GO" id="GO:0005654">
    <property type="term" value="C:nucleoplasm"/>
    <property type="evidence" value="ECO:0007669"/>
    <property type="project" value="UniProtKB-SubCell"/>
</dbReference>
<dbReference type="GO" id="GO:0005730">
    <property type="term" value="C:nucleolus"/>
    <property type="evidence" value="ECO:0007669"/>
    <property type="project" value="UniProtKB-SubCell"/>
</dbReference>
<comment type="cofactor">
    <cofactor evidence="16">
        <name>Mg(2+)</name>
        <dbReference type="ChEBI" id="CHEBI:18420"/>
    </cofactor>
    <text evidence="16">Binds 2 magnesium ions per subunit. They probably participate in the reaction catalyzed by the enzyme. May bind an additional third magnesium ion after substrate binding.</text>
</comment>
<dbReference type="SUPFAM" id="SSF88723">
    <property type="entry name" value="PIN domain-like"/>
    <property type="match status" value="1"/>
</dbReference>
<evidence type="ECO:0000256" key="11">
    <source>
        <dbReference type="ARBA" id="ARBA00023204"/>
    </source>
</evidence>
<keyword evidence="7 16" id="KW-0378">Hydrolase</keyword>
<comment type="subcellular location">
    <subcellularLocation>
        <location evidence="16">Nucleus</location>
        <location evidence="16">Nucleolus</location>
    </subcellularLocation>
    <subcellularLocation>
        <location evidence="16">Nucleus</location>
        <location evidence="16">Nucleoplasm</location>
    </subcellularLocation>
    <subcellularLocation>
        <location evidence="16">Mitochondrion</location>
    </subcellularLocation>
    <text evidence="16">Resides mostly in the nucleoli and relocalizes to the nucleoplasm upon DNA damage.</text>
</comment>
<keyword evidence="4 16" id="KW-0479">Metal-binding</keyword>
<evidence type="ECO:0000256" key="10">
    <source>
        <dbReference type="ARBA" id="ARBA00023128"/>
    </source>
</evidence>
<dbReference type="InterPro" id="IPR029060">
    <property type="entry name" value="PIN-like_dom_sf"/>
</dbReference>
<dbReference type="OrthoDB" id="1937206at2759"/>
<evidence type="ECO:0000256" key="14">
    <source>
        <dbReference type="ARBA" id="ARBA00034726"/>
    </source>
</evidence>
<keyword evidence="3 16" id="KW-0540">Nuclease</keyword>
<evidence type="ECO:0000256" key="12">
    <source>
        <dbReference type="ARBA" id="ARBA00023242"/>
    </source>
</evidence>
<dbReference type="Pfam" id="PF00752">
    <property type="entry name" value="XPG_N"/>
    <property type="match status" value="1"/>
</dbReference>
<dbReference type="PROSITE" id="PS00842">
    <property type="entry name" value="XPG_2"/>
    <property type="match status" value="1"/>
</dbReference>
<keyword evidence="8 16" id="KW-0269">Exonuclease</keyword>